<reference evidence="5 6" key="1">
    <citation type="submission" date="2024-06" db="EMBL/GenBank/DDBJ databases">
        <title>Genomic Encyclopedia of Type Strains, Phase IV (KMG-IV): sequencing the most valuable type-strain genomes for metagenomic binning, comparative biology and taxonomic classification.</title>
        <authorList>
            <person name="Goeker M."/>
        </authorList>
    </citation>
    <scope>NUCLEOTIDE SEQUENCE [LARGE SCALE GENOMIC DNA]</scope>
    <source>
        <strain evidence="5 6">DSM 21331</strain>
    </source>
</reference>
<dbReference type="Gene3D" id="3.30.450.20">
    <property type="entry name" value="PAS domain"/>
    <property type="match status" value="1"/>
</dbReference>
<dbReference type="PROSITE" id="PS50887">
    <property type="entry name" value="GGDEF"/>
    <property type="match status" value="1"/>
</dbReference>
<feature type="compositionally biased region" description="Basic and acidic residues" evidence="1">
    <location>
        <begin position="329"/>
        <end position="338"/>
    </location>
</feature>
<feature type="domain" description="PAC" evidence="3">
    <location>
        <begin position="98"/>
        <end position="154"/>
    </location>
</feature>
<dbReference type="CDD" id="cd00130">
    <property type="entry name" value="PAS"/>
    <property type="match status" value="1"/>
</dbReference>
<dbReference type="NCBIfam" id="TIGR00229">
    <property type="entry name" value="sensory_box"/>
    <property type="match status" value="1"/>
</dbReference>
<dbReference type="InterPro" id="IPR000014">
    <property type="entry name" value="PAS"/>
</dbReference>
<sequence>MRTAKHCASSPAAPNPDDAASPDELLREIARLKAMLDTNSDWIWEVDAQGRYTYSSRHVTALLGYEPHEVLGRTPFDFMPSDEATRIGAIFGGIVAEKRAFANLINRNRHRDGGIVVLETSGIPLLGEDGTLLGYRGIDRDVTARDAEHARLHTLARRDDLTQLGNRLALRERLIAWLDTPVAGAECLVILLDFDLFKTVNDTLGHKAGDVLLAQAARRLDQATTAQAARTFRIGGDEFVVVAEVDGTTAQRRVITAIQQCFLDPFDLDGSLLCISASLGVATCRDTGSSPDRETPETVLARADAALYRAKNRRFRDRNVQEPPIQEPPRPRASREAGDGSDGLSARDASASRR</sequence>
<dbReference type="InterPro" id="IPR052155">
    <property type="entry name" value="Biofilm_reg_signaling"/>
</dbReference>
<dbReference type="SMART" id="SM00086">
    <property type="entry name" value="PAC"/>
    <property type="match status" value="1"/>
</dbReference>
<feature type="region of interest" description="Disordered" evidence="1">
    <location>
        <begin position="310"/>
        <end position="354"/>
    </location>
</feature>
<dbReference type="PROSITE" id="PS50112">
    <property type="entry name" value="PAS"/>
    <property type="match status" value="1"/>
</dbReference>
<gene>
    <name evidence="5" type="ORF">ABID43_000659</name>
</gene>
<evidence type="ECO:0000313" key="6">
    <source>
        <dbReference type="Proteomes" id="UP001549145"/>
    </source>
</evidence>
<dbReference type="InterPro" id="IPR000160">
    <property type="entry name" value="GGDEF_dom"/>
</dbReference>
<organism evidence="5 6">
    <name type="scientific">Methylobacterium goesingense</name>
    <dbReference type="NCBI Taxonomy" id="243690"/>
    <lineage>
        <taxon>Bacteria</taxon>
        <taxon>Pseudomonadati</taxon>
        <taxon>Pseudomonadota</taxon>
        <taxon>Alphaproteobacteria</taxon>
        <taxon>Hyphomicrobiales</taxon>
        <taxon>Methylobacteriaceae</taxon>
        <taxon>Methylobacterium</taxon>
    </lineage>
</organism>
<dbReference type="NCBIfam" id="TIGR00254">
    <property type="entry name" value="GGDEF"/>
    <property type="match status" value="1"/>
</dbReference>
<dbReference type="PROSITE" id="PS50113">
    <property type="entry name" value="PAC"/>
    <property type="match status" value="1"/>
</dbReference>
<dbReference type="Proteomes" id="UP001549145">
    <property type="component" value="Unassembled WGS sequence"/>
</dbReference>
<proteinExistence type="predicted"/>
<feature type="domain" description="PAS" evidence="2">
    <location>
        <begin position="28"/>
        <end position="98"/>
    </location>
</feature>
<name>A0ABV2L2Z1_9HYPH</name>
<keyword evidence="6" id="KW-1185">Reference proteome</keyword>
<feature type="compositionally biased region" description="Low complexity" evidence="1">
    <location>
        <begin position="8"/>
        <end position="21"/>
    </location>
</feature>
<evidence type="ECO:0000313" key="5">
    <source>
        <dbReference type="EMBL" id="MET3691140.1"/>
    </source>
</evidence>
<dbReference type="SMART" id="SM00091">
    <property type="entry name" value="PAS"/>
    <property type="match status" value="1"/>
</dbReference>
<feature type="region of interest" description="Disordered" evidence="1">
    <location>
        <begin position="1"/>
        <end position="21"/>
    </location>
</feature>
<accession>A0ABV2L2Z1</accession>
<dbReference type="EMBL" id="JBEPMM010000001">
    <property type="protein sequence ID" value="MET3691140.1"/>
    <property type="molecule type" value="Genomic_DNA"/>
</dbReference>
<dbReference type="PANTHER" id="PTHR44757">
    <property type="entry name" value="DIGUANYLATE CYCLASE DGCP"/>
    <property type="match status" value="1"/>
</dbReference>
<dbReference type="PANTHER" id="PTHR44757:SF2">
    <property type="entry name" value="BIOFILM ARCHITECTURE MAINTENANCE PROTEIN MBAA"/>
    <property type="match status" value="1"/>
</dbReference>
<dbReference type="InterPro" id="IPR029787">
    <property type="entry name" value="Nucleotide_cyclase"/>
</dbReference>
<protein>
    <submittedName>
        <fullName evidence="5">Diguanylate cyclase (GGDEF)-like protein/PAS domain S-box-containing protein</fullName>
    </submittedName>
</protein>
<evidence type="ECO:0000256" key="1">
    <source>
        <dbReference type="SAM" id="MobiDB-lite"/>
    </source>
</evidence>
<evidence type="ECO:0000259" key="2">
    <source>
        <dbReference type="PROSITE" id="PS50112"/>
    </source>
</evidence>
<feature type="domain" description="GGDEF" evidence="4">
    <location>
        <begin position="185"/>
        <end position="324"/>
    </location>
</feature>
<evidence type="ECO:0000259" key="4">
    <source>
        <dbReference type="PROSITE" id="PS50887"/>
    </source>
</evidence>
<dbReference type="RefSeq" id="WP_238278545.1">
    <property type="nucleotide sequence ID" value="NZ_BPQL01000038.1"/>
</dbReference>
<dbReference type="InterPro" id="IPR035965">
    <property type="entry name" value="PAS-like_dom_sf"/>
</dbReference>
<dbReference type="InterPro" id="IPR013656">
    <property type="entry name" value="PAS_4"/>
</dbReference>
<dbReference type="SUPFAM" id="SSF55073">
    <property type="entry name" value="Nucleotide cyclase"/>
    <property type="match status" value="1"/>
</dbReference>
<dbReference type="CDD" id="cd01949">
    <property type="entry name" value="GGDEF"/>
    <property type="match status" value="1"/>
</dbReference>
<dbReference type="Pfam" id="PF00990">
    <property type="entry name" value="GGDEF"/>
    <property type="match status" value="1"/>
</dbReference>
<dbReference type="InterPro" id="IPR000700">
    <property type="entry name" value="PAS-assoc_C"/>
</dbReference>
<dbReference type="InterPro" id="IPR043128">
    <property type="entry name" value="Rev_trsase/Diguanyl_cyclase"/>
</dbReference>
<dbReference type="Pfam" id="PF08448">
    <property type="entry name" value="PAS_4"/>
    <property type="match status" value="1"/>
</dbReference>
<dbReference type="InterPro" id="IPR001610">
    <property type="entry name" value="PAC"/>
</dbReference>
<evidence type="ECO:0000259" key="3">
    <source>
        <dbReference type="PROSITE" id="PS50113"/>
    </source>
</evidence>
<comment type="caution">
    <text evidence="5">The sequence shown here is derived from an EMBL/GenBank/DDBJ whole genome shotgun (WGS) entry which is preliminary data.</text>
</comment>
<dbReference type="SUPFAM" id="SSF55785">
    <property type="entry name" value="PYP-like sensor domain (PAS domain)"/>
    <property type="match status" value="1"/>
</dbReference>
<dbReference type="Gene3D" id="3.30.70.270">
    <property type="match status" value="1"/>
</dbReference>
<dbReference type="SMART" id="SM00267">
    <property type="entry name" value="GGDEF"/>
    <property type="match status" value="1"/>
</dbReference>